<dbReference type="InterPro" id="IPR025660">
    <property type="entry name" value="Pept_his_AS"/>
</dbReference>
<sequence>MTYRSGIYQSQTCSSDRLNHGVLAVGYGTQDGTDYWIVKNSWGTWRGEDDYIRMVRNRGNMCGIASLASVPMVARFP</sequence>
<dbReference type="GO" id="GO:0008234">
    <property type="term" value="F:cysteine-type peptidase activity"/>
    <property type="evidence" value="ECO:0007669"/>
    <property type="project" value="InterPro"/>
</dbReference>
<evidence type="ECO:0000313" key="4">
    <source>
        <dbReference type="Proteomes" id="UP000230066"/>
    </source>
</evidence>
<dbReference type="PROSITE" id="PS00639">
    <property type="entry name" value="THIOL_PROTEASE_HIS"/>
    <property type="match status" value="1"/>
</dbReference>
<evidence type="ECO:0000256" key="1">
    <source>
        <dbReference type="ARBA" id="ARBA00008455"/>
    </source>
</evidence>
<dbReference type="Gene3D" id="3.90.70.10">
    <property type="entry name" value="Cysteine proteinases"/>
    <property type="match status" value="1"/>
</dbReference>
<keyword evidence="4" id="KW-1185">Reference proteome</keyword>
<dbReference type="EMBL" id="JXXN02005575">
    <property type="protein sequence ID" value="THD19813.1"/>
    <property type="molecule type" value="Genomic_DNA"/>
</dbReference>
<proteinExistence type="inferred from homology"/>
<dbReference type="InterPro" id="IPR013128">
    <property type="entry name" value="Peptidase_C1A"/>
</dbReference>
<reference evidence="3" key="1">
    <citation type="submission" date="2019-03" db="EMBL/GenBank/DDBJ databases">
        <title>Improved annotation for the trematode Fasciola hepatica.</title>
        <authorList>
            <person name="Choi Y.-J."/>
            <person name="Martin J."/>
            <person name="Mitreva M."/>
        </authorList>
    </citation>
    <scope>NUCLEOTIDE SEQUENCE [LARGE SCALE GENOMIC DNA]</scope>
</reference>
<evidence type="ECO:0000259" key="2">
    <source>
        <dbReference type="Pfam" id="PF00112"/>
    </source>
</evidence>
<dbReference type="PANTHER" id="PTHR12411">
    <property type="entry name" value="CYSTEINE PROTEASE FAMILY C1-RELATED"/>
    <property type="match status" value="1"/>
</dbReference>
<organism evidence="3 4">
    <name type="scientific">Fasciola hepatica</name>
    <name type="common">Liver fluke</name>
    <dbReference type="NCBI Taxonomy" id="6192"/>
    <lineage>
        <taxon>Eukaryota</taxon>
        <taxon>Metazoa</taxon>
        <taxon>Spiralia</taxon>
        <taxon>Lophotrochozoa</taxon>
        <taxon>Platyhelminthes</taxon>
        <taxon>Trematoda</taxon>
        <taxon>Digenea</taxon>
        <taxon>Plagiorchiida</taxon>
        <taxon>Echinostomata</taxon>
        <taxon>Echinostomatoidea</taxon>
        <taxon>Fasciolidae</taxon>
        <taxon>Fasciola</taxon>
    </lineage>
</organism>
<comment type="caution">
    <text evidence="3">The sequence shown here is derived from an EMBL/GenBank/DDBJ whole genome shotgun (WGS) entry which is preliminary data.</text>
</comment>
<feature type="domain" description="Peptidase C1A papain C-terminal" evidence="2">
    <location>
        <begin position="2"/>
        <end position="71"/>
    </location>
</feature>
<dbReference type="GO" id="GO:0006508">
    <property type="term" value="P:proteolysis"/>
    <property type="evidence" value="ECO:0007669"/>
    <property type="project" value="InterPro"/>
</dbReference>
<dbReference type="AlphaFoldDB" id="A0A2H1BVV3"/>
<dbReference type="InterPro" id="IPR000668">
    <property type="entry name" value="Peptidase_C1A_C"/>
</dbReference>
<comment type="similarity">
    <text evidence="1">Belongs to the peptidase C1 family.</text>
</comment>
<gene>
    <name evidence="3" type="ORF">D915_009243</name>
</gene>
<protein>
    <submittedName>
        <fullName evidence="3">Cathepsin L</fullName>
    </submittedName>
</protein>
<dbReference type="Proteomes" id="UP000230066">
    <property type="component" value="Unassembled WGS sequence"/>
</dbReference>
<name>A0A2H1BVV3_FASHE</name>
<dbReference type="InterPro" id="IPR038765">
    <property type="entry name" value="Papain-like_cys_pep_sf"/>
</dbReference>
<dbReference type="SUPFAM" id="SSF54001">
    <property type="entry name" value="Cysteine proteinases"/>
    <property type="match status" value="1"/>
</dbReference>
<accession>A0A2H1BVV3</accession>
<dbReference type="Pfam" id="PF00112">
    <property type="entry name" value="Peptidase_C1"/>
    <property type="match status" value="1"/>
</dbReference>
<evidence type="ECO:0000313" key="3">
    <source>
        <dbReference type="EMBL" id="THD19813.1"/>
    </source>
</evidence>